<evidence type="ECO:0000313" key="2">
    <source>
        <dbReference type="EMBL" id="VFT97980.1"/>
    </source>
</evidence>
<organism evidence="2 3">
    <name type="scientific">Aphanomyces stellatus</name>
    <dbReference type="NCBI Taxonomy" id="120398"/>
    <lineage>
        <taxon>Eukaryota</taxon>
        <taxon>Sar</taxon>
        <taxon>Stramenopiles</taxon>
        <taxon>Oomycota</taxon>
        <taxon>Saprolegniomycetes</taxon>
        <taxon>Saprolegniales</taxon>
        <taxon>Verrucalvaceae</taxon>
        <taxon>Aphanomyces</taxon>
    </lineage>
</organism>
<accession>A0A485LIL3</accession>
<dbReference type="OrthoDB" id="9992337at2759"/>
<reference evidence="2 3" key="1">
    <citation type="submission" date="2019-03" db="EMBL/GenBank/DDBJ databases">
        <authorList>
            <person name="Gaulin E."/>
            <person name="Dumas B."/>
        </authorList>
    </citation>
    <scope>NUCLEOTIDE SEQUENCE [LARGE SCALE GENOMIC DNA]</scope>
    <source>
        <strain evidence="2">CBS 568.67</strain>
    </source>
</reference>
<name>A0A485LIL3_9STRA</name>
<dbReference type="Proteomes" id="UP000332933">
    <property type="component" value="Unassembled WGS sequence"/>
</dbReference>
<gene>
    <name evidence="2" type="primary">Aste57867_21308</name>
    <name evidence="1" type="ORF">As57867_021239</name>
    <name evidence="2" type="ORF">ASTE57867_21308</name>
</gene>
<protein>
    <submittedName>
        <fullName evidence="2">Aste57867_21308 protein</fullName>
    </submittedName>
</protein>
<dbReference type="EMBL" id="VJMH01006967">
    <property type="protein sequence ID" value="KAF0686914.1"/>
    <property type="molecule type" value="Genomic_DNA"/>
</dbReference>
<proteinExistence type="predicted"/>
<keyword evidence="3" id="KW-1185">Reference proteome</keyword>
<dbReference type="AlphaFoldDB" id="A0A485LIL3"/>
<dbReference type="EMBL" id="CAADRA010006993">
    <property type="protein sequence ID" value="VFT97980.1"/>
    <property type="molecule type" value="Genomic_DNA"/>
</dbReference>
<sequence length="583" mass="63778">MDPSAAAPTAGASINDDSWVSKSNWVRTTSVVGDEKGSADKLSLRYLDEFVGALTCSAQMLEWGLFPDAKEVSETMGVFNAIRKLGLQHKTRDPAPGLRDGIVVVGDGITRTFVSLVEHQHPLARTAAMFAYRTKGWTCYSVDPIMQVSSETKPMPWDAMTNVVAIDQKIEDIRIRLDRAIVVLVHAHVTLEQAMLAIDAKSVVAVLTLPCCNWYGRQERLFDRYPDLVYDDLSILSTHREVLFLRQQIRLWYGPSVAPPSSRQPLVPGGCVPKHYVAPVTKQSSVDRFLSTLLDVSVPLGDIALTALAHHCHERFDATSQIVIVGDHPPLVHALDGAGFSSIRSIASVSDAAAMAAADVVLDCGHLHHALNRTEKTKAGTLVGELCLFWQSKLTSSPDAAVVLLSSRRVLRSAKFLTRPVLAWKVEATGGTPEFIYHCTKPTVVDDPTTMKCPASTPLDMPTMDALQSSLGMQFSSRQDGDNGVQRARGTVVRMQTLHANLSFVDLQDDDNPKVALVLFRAAALVQTPWPLPAALMHHLCQGDVLEVVGAMEVTKTGSQVLVASHVRVMQWASRDTLVYYNY</sequence>
<reference evidence="1" key="2">
    <citation type="submission" date="2019-06" db="EMBL/GenBank/DDBJ databases">
        <title>Genomics analysis of Aphanomyces spp. identifies a new class of oomycete effector associated with host adaptation.</title>
        <authorList>
            <person name="Gaulin E."/>
        </authorList>
    </citation>
    <scope>NUCLEOTIDE SEQUENCE</scope>
    <source>
        <strain evidence="1">CBS 578.67</strain>
    </source>
</reference>
<evidence type="ECO:0000313" key="3">
    <source>
        <dbReference type="Proteomes" id="UP000332933"/>
    </source>
</evidence>
<evidence type="ECO:0000313" key="1">
    <source>
        <dbReference type="EMBL" id="KAF0686914.1"/>
    </source>
</evidence>